<dbReference type="RefSeq" id="WP_058850600.1">
    <property type="nucleotide sequence ID" value="NZ_LOCL01000048.1"/>
</dbReference>
<dbReference type="InterPro" id="IPR009057">
    <property type="entry name" value="Homeodomain-like_sf"/>
</dbReference>
<dbReference type="InterPro" id="IPR001647">
    <property type="entry name" value="HTH_TetR"/>
</dbReference>
<dbReference type="PANTHER" id="PTHR30055:SF184">
    <property type="entry name" value="HTH-TYPE TRANSCRIPTIONAL REGULATOR ETHR"/>
    <property type="match status" value="1"/>
</dbReference>
<dbReference type="OrthoDB" id="5242520at2"/>
<dbReference type="InterPro" id="IPR023772">
    <property type="entry name" value="DNA-bd_HTH_TetR-type_CS"/>
</dbReference>
<dbReference type="PRINTS" id="PR00455">
    <property type="entry name" value="HTHTETR"/>
</dbReference>
<dbReference type="InterPro" id="IPR036271">
    <property type="entry name" value="Tet_transcr_reg_TetR-rel_C_sf"/>
</dbReference>
<dbReference type="Pfam" id="PF21313">
    <property type="entry name" value="EthR_C"/>
    <property type="match status" value="1"/>
</dbReference>
<dbReference type="GO" id="GO:0003700">
    <property type="term" value="F:DNA-binding transcription factor activity"/>
    <property type="evidence" value="ECO:0007669"/>
    <property type="project" value="TreeGrafter"/>
</dbReference>
<dbReference type="SUPFAM" id="SSF48498">
    <property type="entry name" value="Tetracyclin repressor-like, C-terminal domain"/>
    <property type="match status" value="1"/>
</dbReference>
<dbReference type="PROSITE" id="PS50977">
    <property type="entry name" value="HTH_TETR_2"/>
    <property type="match status" value="1"/>
</dbReference>
<evidence type="ECO:0000256" key="1">
    <source>
        <dbReference type="ARBA" id="ARBA00023125"/>
    </source>
</evidence>
<dbReference type="Pfam" id="PF00440">
    <property type="entry name" value="TetR_N"/>
    <property type="match status" value="1"/>
</dbReference>
<protein>
    <submittedName>
        <fullName evidence="4">TetR family transcriptional regulator</fullName>
    </submittedName>
</protein>
<name>A0A0W7WWT6_9ACTN</name>
<dbReference type="PANTHER" id="PTHR30055">
    <property type="entry name" value="HTH-TYPE TRANSCRIPTIONAL REGULATOR RUTR"/>
    <property type="match status" value="1"/>
</dbReference>
<comment type="caution">
    <text evidence="4">The sequence shown here is derived from an EMBL/GenBank/DDBJ whole genome shotgun (WGS) entry which is preliminary data.</text>
</comment>
<dbReference type="InterPro" id="IPR050109">
    <property type="entry name" value="HTH-type_TetR-like_transc_reg"/>
</dbReference>
<dbReference type="Gene3D" id="1.10.357.10">
    <property type="entry name" value="Tetracycline Repressor, domain 2"/>
    <property type="match status" value="1"/>
</dbReference>
<dbReference type="InterPro" id="IPR049397">
    <property type="entry name" value="EthR_C"/>
</dbReference>
<dbReference type="PROSITE" id="PS01081">
    <property type="entry name" value="HTH_TETR_1"/>
    <property type="match status" value="1"/>
</dbReference>
<keyword evidence="5" id="KW-1185">Reference proteome</keyword>
<organism evidence="4 5">
    <name type="scientific">Streptomyces silvensis</name>
    <dbReference type="NCBI Taxonomy" id="1765722"/>
    <lineage>
        <taxon>Bacteria</taxon>
        <taxon>Bacillati</taxon>
        <taxon>Actinomycetota</taxon>
        <taxon>Actinomycetes</taxon>
        <taxon>Kitasatosporales</taxon>
        <taxon>Streptomycetaceae</taxon>
        <taxon>Streptomyces</taxon>
    </lineage>
</organism>
<dbReference type="Proteomes" id="UP000054804">
    <property type="component" value="Unassembled WGS sequence"/>
</dbReference>
<proteinExistence type="predicted"/>
<keyword evidence="1 2" id="KW-0238">DNA-binding</keyword>
<feature type="domain" description="HTH tetR-type" evidence="3">
    <location>
        <begin position="18"/>
        <end position="78"/>
    </location>
</feature>
<sequence length="207" mass="22771">MAGQHTTRSRRTAERKGDVRERAILDTCEALLTRKGYEAMTVGDIAEGAGITRGALYFYFGSKQEVVTALVARTVEHLWERSRTTAQADDPREAVEAAMRRTVELWNEHGLVMRTAIDLSLTVPEIGALWSRTADLFVAAITAVLERAGVQAGTGPQQASAMARALCWMIERTFYHASQESRESLQSLQEASSTCEHIWLVSAGLTG</sequence>
<dbReference type="EMBL" id="LOCL01000048">
    <property type="protein sequence ID" value="KUF15037.1"/>
    <property type="molecule type" value="Genomic_DNA"/>
</dbReference>
<feature type="DNA-binding region" description="H-T-H motif" evidence="2">
    <location>
        <begin position="41"/>
        <end position="60"/>
    </location>
</feature>
<evidence type="ECO:0000313" key="4">
    <source>
        <dbReference type="EMBL" id="KUF15037.1"/>
    </source>
</evidence>
<accession>A0A0W7WWT6</accession>
<dbReference type="GO" id="GO:0000976">
    <property type="term" value="F:transcription cis-regulatory region binding"/>
    <property type="evidence" value="ECO:0007669"/>
    <property type="project" value="TreeGrafter"/>
</dbReference>
<reference evidence="4 5" key="1">
    <citation type="submission" date="2015-12" db="EMBL/GenBank/DDBJ databases">
        <title>Draft genome sequence of Streptomyces silvensis ATCC 53525, a producer of novel hormone antagonists.</title>
        <authorList>
            <person name="Johnston C.W."/>
            <person name="Li Y."/>
            <person name="Magarvey N.A."/>
        </authorList>
    </citation>
    <scope>NUCLEOTIDE SEQUENCE [LARGE SCALE GENOMIC DNA]</scope>
    <source>
        <strain evidence="4 5">ATCC 53525</strain>
    </source>
</reference>
<evidence type="ECO:0000313" key="5">
    <source>
        <dbReference type="Proteomes" id="UP000054804"/>
    </source>
</evidence>
<evidence type="ECO:0000256" key="2">
    <source>
        <dbReference type="PROSITE-ProRule" id="PRU00335"/>
    </source>
</evidence>
<dbReference type="SUPFAM" id="SSF46689">
    <property type="entry name" value="Homeodomain-like"/>
    <property type="match status" value="1"/>
</dbReference>
<dbReference type="Gene3D" id="1.10.10.60">
    <property type="entry name" value="Homeodomain-like"/>
    <property type="match status" value="1"/>
</dbReference>
<dbReference type="AlphaFoldDB" id="A0A0W7WWT6"/>
<evidence type="ECO:0000259" key="3">
    <source>
        <dbReference type="PROSITE" id="PS50977"/>
    </source>
</evidence>
<gene>
    <name evidence="4" type="ORF">AT728_26555</name>
</gene>
<dbReference type="STRING" id="1765722.AT728_26555"/>